<dbReference type="RefSeq" id="WP_250025863.1">
    <property type="nucleotide sequence ID" value="NZ_CP097331.1"/>
</dbReference>
<evidence type="ECO:0000313" key="2">
    <source>
        <dbReference type="Proteomes" id="UP001056132"/>
    </source>
</evidence>
<accession>A0AAE9I5K2</accession>
<reference evidence="1" key="1">
    <citation type="journal article" date="2022" name="Microbiol. Resour. Announc.">
        <title>Genome Sequence of Cupriavidus campinensis Strain G5, a Member of a Bacterial Consortium Capable of Polyethylene Degradation.</title>
        <authorList>
            <person name="Schneider B."/>
            <person name="Pfeiffer F."/>
            <person name="Dyall-Smith M."/>
            <person name="Kunte H.J."/>
        </authorList>
    </citation>
    <scope>NUCLEOTIDE SEQUENCE</scope>
    <source>
        <strain evidence="1">G5</strain>
    </source>
</reference>
<dbReference type="SUPFAM" id="SSF53850">
    <property type="entry name" value="Periplasmic binding protein-like II"/>
    <property type="match status" value="1"/>
</dbReference>
<dbReference type="EMBL" id="CP097331">
    <property type="protein sequence ID" value="URF07704.1"/>
    <property type="molecule type" value="Genomic_DNA"/>
</dbReference>
<gene>
    <name evidence="1" type="ORF">M5D45_21225</name>
</gene>
<dbReference type="PANTHER" id="PTHR35841:SF1">
    <property type="entry name" value="PHOSPHONATES-BINDING PERIPLASMIC PROTEIN"/>
    <property type="match status" value="1"/>
</dbReference>
<name>A0AAE9I5K2_9BURK</name>
<organism evidence="1 2">
    <name type="scientific">Cupriavidus campinensis</name>
    <dbReference type="NCBI Taxonomy" id="151783"/>
    <lineage>
        <taxon>Bacteria</taxon>
        <taxon>Pseudomonadati</taxon>
        <taxon>Pseudomonadota</taxon>
        <taxon>Betaproteobacteria</taxon>
        <taxon>Burkholderiales</taxon>
        <taxon>Burkholderiaceae</taxon>
        <taxon>Cupriavidus</taxon>
    </lineage>
</organism>
<dbReference type="KEGG" id="ccam:M5D45_21225"/>
<dbReference type="Pfam" id="PF12974">
    <property type="entry name" value="Phosphonate-bd"/>
    <property type="match status" value="1"/>
</dbReference>
<proteinExistence type="predicted"/>
<dbReference type="AlphaFoldDB" id="A0AAE9I5K2"/>
<dbReference type="Gene3D" id="3.40.190.10">
    <property type="entry name" value="Periplasmic binding protein-like II"/>
    <property type="match status" value="2"/>
</dbReference>
<dbReference type="PANTHER" id="PTHR35841">
    <property type="entry name" value="PHOSPHONATES-BINDING PERIPLASMIC PROTEIN"/>
    <property type="match status" value="1"/>
</dbReference>
<evidence type="ECO:0000313" key="1">
    <source>
        <dbReference type="EMBL" id="URF07704.1"/>
    </source>
</evidence>
<reference evidence="1" key="2">
    <citation type="submission" date="2022-05" db="EMBL/GenBank/DDBJ databases">
        <authorList>
            <person name="Kunte H.-J."/>
        </authorList>
    </citation>
    <scope>NUCLEOTIDE SEQUENCE</scope>
    <source>
        <strain evidence="1">G5</strain>
    </source>
</reference>
<sequence>MAHGVASTRMYNATPAVAEAWQRLFAQVFADLDWPVRVIPHAWPASLKALWQRRDLVCGFMCGLPFAEHVAPVVPLAAPVPAVAAYAGLPRYRSELLVRRECGWRSLPDTFGQRFGWMVPHSQSGYQAARLLLAQHAEEAGRALYAASVGPLDTPPRVLEALQGRQIDVTALDSYFLELVRKHEPAWLAGVDTIAVTPWTPIPLLVAAETLPAPDRERLVDKLCSLHEDARYVALLEAVVVQRFVVPDVPAYDSLPLAAAGETHYPEIR</sequence>
<protein>
    <submittedName>
        <fullName evidence="1">Phosphate/phosphite/phosphonate ABC transporter substrate-binding protein</fullName>
    </submittedName>
</protein>
<dbReference type="Proteomes" id="UP001056132">
    <property type="component" value="Chromosome 2"/>
</dbReference>